<dbReference type="PROSITE" id="PS51635">
    <property type="entry name" value="PNPLA"/>
    <property type="match status" value="1"/>
</dbReference>
<feature type="short sequence motif" description="DGA/G" evidence="4">
    <location>
        <begin position="161"/>
        <end position="163"/>
    </location>
</feature>
<dbReference type="InterPro" id="IPR050301">
    <property type="entry name" value="NTE"/>
</dbReference>
<evidence type="ECO:0000313" key="6">
    <source>
        <dbReference type="EMBL" id="TVZ02970.1"/>
    </source>
</evidence>
<feature type="short sequence motif" description="GXGXXG" evidence="4">
    <location>
        <begin position="9"/>
        <end position="14"/>
    </location>
</feature>
<evidence type="ECO:0000256" key="1">
    <source>
        <dbReference type="ARBA" id="ARBA00022801"/>
    </source>
</evidence>
<feature type="active site" description="Nucleophile" evidence="4">
    <location>
        <position position="38"/>
    </location>
</feature>
<sequence>MTIAFVLGGGGLLGAHEVGMLRALAEAGIRPDLVVGTSIGAVNGAFVGADPEGAAERLAGLWAGESLGVVFSETMFGRTVRLVRSGTHLHAIEPLHRLLADALPAADFTDLKLPFHCVAASIENATARWFSSGPLVQAVMASCAVPGLLPPVEIDGAHYFDGGLVDSIPVGRAVALGASTVYVLQVGRIESPLPVPKRPWEVGLVAFEIARRHRFHEEMSALPPGVRVHVLPTGGERLPPGLRQFRYRGKNQVSTSIERSYAASAAYLAQVAGTAR</sequence>
<keyword evidence="3 4" id="KW-0443">Lipid metabolism</keyword>
<evidence type="ECO:0000259" key="5">
    <source>
        <dbReference type="PROSITE" id="PS51635"/>
    </source>
</evidence>
<feature type="short sequence motif" description="GXSXG" evidence="4">
    <location>
        <begin position="36"/>
        <end position="40"/>
    </location>
</feature>
<organism evidence="6 7">
    <name type="scientific">Trebonia kvetii</name>
    <dbReference type="NCBI Taxonomy" id="2480626"/>
    <lineage>
        <taxon>Bacteria</taxon>
        <taxon>Bacillati</taxon>
        <taxon>Actinomycetota</taxon>
        <taxon>Actinomycetes</taxon>
        <taxon>Streptosporangiales</taxon>
        <taxon>Treboniaceae</taxon>
        <taxon>Trebonia</taxon>
    </lineage>
</organism>
<dbReference type="SUPFAM" id="SSF52151">
    <property type="entry name" value="FabD/lysophospholipase-like"/>
    <property type="match status" value="1"/>
</dbReference>
<feature type="domain" description="PNPLA" evidence="5">
    <location>
        <begin position="5"/>
        <end position="174"/>
    </location>
</feature>
<dbReference type="GO" id="GO:0016787">
    <property type="term" value="F:hydrolase activity"/>
    <property type="evidence" value="ECO:0007669"/>
    <property type="project" value="UniProtKB-UniRule"/>
</dbReference>
<protein>
    <submittedName>
        <fullName evidence="6">Patatin-like phospholipase family protein</fullName>
    </submittedName>
</protein>
<keyword evidence="2 4" id="KW-0442">Lipid degradation</keyword>
<gene>
    <name evidence="6" type="ORF">EAS64_21110</name>
</gene>
<dbReference type="Gene3D" id="3.40.1090.10">
    <property type="entry name" value="Cytosolic phospholipase A2 catalytic domain"/>
    <property type="match status" value="2"/>
</dbReference>
<proteinExistence type="predicted"/>
<keyword evidence="7" id="KW-1185">Reference proteome</keyword>
<keyword evidence="1 4" id="KW-0378">Hydrolase</keyword>
<comment type="caution">
    <text evidence="6">The sequence shown here is derived from an EMBL/GenBank/DDBJ whole genome shotgun (WGS) entry which is preliminary data.</text>
</comment>
<name>A0A6P2BVP4_9ACTN</name>
<evidence type="ECO:0000256" key="2">
    <source>
        <dbReference type="ARBA" id="ARBA00022963"/>
    </source>
</evidence>
<dbReference type="PANTHER" id="PTHR14226:SF57">
    <property type="entry name" value="BLR7027 PROTEIN"/>
    <property type="match status" value="1"/>
</dbReference>
<evidence type="ECO:0000313" key="7">
    <source>
        <dbReference type="Proteomes" id="UP000460272"/>
    </source>
</evidence>
<evidence type="ECO:0000256" key="4">
    <source>
        <dbReference type="PROSITE-ProRule" id="PRU01161"/>
    </source>
</evidence>
<dbReference type="Pfam" id="PF01734">
    <property type="entry name" value="Patatin"/>
    <property type="match status" value="1"/>
</dbReference>
<evidence type="ECO:0000256" key="3">
    <source>
        <dbReference type="ARBA" id="ARBA00023098"/>
    </source>
</evidence>
<dbReference type="Proteomes" id="UP000460272">
    <property type="component" value="Unassembled WGS sequence"/>
</dbReference>
<dbReference type="InterPro" id="IPR016035">
    <property type="entry name" value="Acyl_Trfase/lysoPLipase"/>
</dbReference>
<dbReference type="OrthoDB" id="4080114at2"/>
<dbReference type="EMBL" id="RPFW01000004">
    <property type="protein sequence ID" value="TVZ02970.1"/>
    <property type="molecule type" value="Genomic_DNA"/>
</dbReference>
<dbReference type="RefSeq" id="WP_145855286.1">
    <property type="nucleotide sequence ID" value="NZ_RPFW01000004.1"/>
</dbReference>
<reference evidence="6 7" key="1">
    <citation type="submission" date="2018-11" db="EMBL/GenBank/DDBJ databases">
        <title>Trebonia kvetii gen.nov., sp.nov., a novel acidophilic actinobacterium, and proposal of the new actinobacterial family Treboniaceae fam. nov.</title>
        <authorList>
            <person name="Rapoport D."/>
            <person name="Sagova-Mareckova M."/>
            <person name="Sedlacek I."/>
            <person name="Provaznik J."/>
            <person name="Kralova S."/>
            <person name="Pavlinic D."/>
            <person name="Benes V."/>
            <person name="Kopecky J."/>
        </authorList>
    </citation>
    <scope>NUCLEOTIDE SEQUENCE [LARGE SCALE GENOMIC DNA]</scope>
    <source>
        <strain evidence="6 7">15Tr583</strain>
    </source>
</reference>
<dbReference type="GO" id="GO:0016042">
    <property type="term" value="P:lipid catabolic process"/>
    <property type="evidence" value="ECO:0007669"/>
    <property type="project" value="UniProtKB-UniRule"/>
</dbReference>
<accession>A0A6P2BVP4</accession>
<dbReference type="InterPro" id="IPR002641">
    <property type="entry name" value="PNPLA_dom"/>
</dbReference>
<feature type="active site" description="Proton acceptor" evidence="4">
    <location>
        <position position="161"/>
    </location>
</feature>
<dbReference type="PANTHER" id="PTHR14226">
    <property type="entry name" value="NEUROPATHY TARGET ESTERASE/SWISS CHEESE D.MELANOGASTER"/>
    <property type="match status" value="1"/>
</dbReference>
<dbReference type="AlphaFoldDB" id="A0A6P2BVP4"/>